<dbReference type="Gene3D" id="2.30.30.140">
    <property type="match status" value="1"/>
</dbReference>
<name>A0A4C1SD87_EUMVA</name>
<keyword evidence="3" id="KW-1185">Reference proteome</keyword>
<feature type="compositionally biased region" description="Basic and acidic residues" evidence="1">
    <location>
        <begin position="221"/>
        <end position="232"/>
    </location>
</feature>
<evidence type="ECO:0000313" key="2">
    <source>
        <dbReference type="EMBL" id="GBO99059.1"/>
    </source>
</evidence>
<feature type="region of interest" description="Disordered" evidence="1">
    <location>
        <begin position="151"/>
        <end position="236"/>
    </location>
</feature>
<dbReference type="EMBL" id="BGZK01003237">
    <property type="protein sequence ID" value="GBO99059.1"/>
    <property type="molecule type" value="Genomic_DNA"/>
</dbReference>
<reference evidence="2 3" key="1">
    <citation type="journal article" date="2019" name="Commun. Biol.">
        <title>The bagworm genome reveals a unique fibroin gene that provides high tensile strength.</title>
        <authorList>
            <person name="Kono N."/>
            <person name="Nakamura H."/>
            <person name="Ohtoshi R."/>
            <person name="Tomita M."/>
            <person name="Numata K."/>
            <person name="Arakawa K."/>
        </authorList>
    </citation>
    <scope>NUCLEOTIDE SEQUENCE [LARGE SCALE GENOMIC DNA]</scope>
</reference>
<feature type="region of interest" description="Disordered" evidence="1">
    <location>
        <begin position="14"/>
        <end position="42"/>
    </location>
</feature>
<accession>A0A4C1SD87</accession>
<feature type="region of interest" description="Disordered" evidence="1">
    <location>
        <begin position="413"/>
        <end position="433"/>
    </location>
</feature>
<protein>
    <recommendedName>
        <fullName evidence="4">Tudor domain-containing protein</fullName>
    </recommendedName>
</protein>
<proteinExistence type="predicted"/>
<comment type="caution">
    <text evidence="2">The sequence shown here is derived from an EMBL/GenBank/DDBJ whole genome shotgun (WGS) entry which is preliminary data.</text>
</comment>
<dbReference type="AlphaFoldDB" id="A0A4C1SD87"/>
<organism evidence="2 3">
    <name type="scientific">Eumeta variegata</name>
    <name type="common">Bagworm moth</name>
    <name type="synonym">Eumeta japonica</name>
    <dbReference type="NCBI Taxonomy" id="151549"/>
    <lineage>
        <taxon>Eukaryota</taxon>
        <taxon>Metazoa</taxon>
        <taxon>Ecdysozoa</taxon>
        <taxon>Arthropoda</taxon>
        <taxon>Hexapoda</taxon>
        <taxon>Insecta</taxon>
        <taxon>Pterygota</taxon>
        <taxon>Neoptera</taxon>
        <taxon>Endopterygota</taxon>
        <taxon>Lepidoptera</taxon>
        <taxon>Glossata</taxon>
        <taxon>Ditrysia</taxon>
        <taxon>Tineoidea</taxon>
        <taxon>Psychidae</taxon>
        <taxon>Oiketicinae</taxon>
        <taxon>Eumeta</taxon>
    </lineage>
</organism>
<feature type="region of interest" description="Disordered" evidence="1">
    <location>
        <begin position="722"/>
        <end position="809"/>
    </location>
</feature>
<gene>
    <name evidence="2" type="ORF">EVAR_9375_1</name>
</gene>
<feature type="region of interest" description="Disordered" evidence="1">
    <location>
        <begin position="533"/>
        <end position="572"/>
    </location>
</feature>
<feature type="compositionally biased region" description="Low complexity" evidence="1">
    <location>
        <begin position="768"/>
        <end position="779"/>
    </location>
</feature>
<evidence type="ECO:0008006" key="4">
    <source>
        <dbReference type="Google" id="ProtNLM"/>
    </source>
</evidence>
<evidence type="ECO:0000256" key="1">
    <source>
        <dbReference type="SAM" id="MobiDB-lite"/>
    </source>
</evidence>
<feature type="compositionally biased region" description="Basic residues" evidence="1">
    <location>
        <begin position="563"/>
        <end position="572"/>
    </location>
</feature>
<dbReference type="OrthoDB" id="129353at2759"/>
<feature type="compositionally biased region" description="Polar residues" evidence="1">
    <location>
        <begin position="533"/>
        <end position="547"/>
    </location>
</feature>
<evidence type="ECO:0000313" key="3">
    <source>
        <dbReference type="Proteomes" id="UP000299102"/>
    </source>
</evidence>
<feature type="compositionally biased region" description="Polar residues" evidence="1">
    <location>
        <begin position="318"/>
        <end position="331"/>
    </location>
</feature>
<sequence length="809" mass="89535">MQQPMNQIIQQFEEIESKSNKSQDILSDSPIYEPEEETEELKLEEVSLDVDVNTEKTIDISENIGDDQTENIIKNFNADRTNTLSTYHGGDNNLNTLQEVAVITKRKLTEESTDDGNPKILKLEVPTDNTPSLDQEVSDIIFAATKSTPEIASSSITRIQTPVRSSPRKITKRSNSNIDITSSKSPKTPKSRPVSADILKSRIQHKNRDNSKLFKTFKQSDSSDVHSSDNSHSRPSVEFVKEIRPAFTRHETISDEGSTMEIADSQNFHLVLSPVTENNDQHEEKEEKVISISEPTFIKNREGIVDPGKIHQPHSEGYNYSDQSNNLSQPIRPNYKEQTTDLESTDTASSIQLDSPENMPTMASKMISKLSNGNSSTPSDVIEQKPVTIIISDNESDGTRYGQRCEQKGKRNDSFRLSNNTTPSTISPLPNGHTMPLSTPQVPTFDIHWSNNEDGEFLSISSTTTSNRTCDGAFVVPQPPRKSVTNPGSVTVKGIEALTKKINDLFSHIRDTPIIDSNQSNTETKVSIGIQASPTNASDNAMSNGNASPEEVGKCDKVTPKSSLKKTRMRGRRPLTGKTKRAILPTQAEEPEYMHGVNSPEIIPMNGESKDLLIKTSLKEEKLQGITGTPKSVNKLKQKKSRPTSPRPPTPVEKGTPKTEFLGYPPDTLVLAKWVDKRYYSGKVLELIEPNKYLIKFDDSRTKVLLDDFIIFGNMKTLPLQGSKKCARSRDKGGNSSAKKRIASPKSPKASTSGLKTKGTVGRKRLASESSELSESSNSAPPVRLEEVAGVEPEVQRTPRKIDGVKAYY</sequence>
<feature type="region of interest" description="Disordered" evidence="1">
    <location>
        <begin position="623"/>
        <end position="660"/>
    </location>
</feature>
<feature type="compositionally biased region" description="Polar residues" evidence="1">
    <location>
        <begin position="151"/>
        <end position="164"/>
    </location>
</feature>
<feature type="compositionally biased region" description="Basic and acidic residues" evidence="1">
    <location>
        <begin position="794"/>
        <end position="809"/>
    </location>
</feature>
<feature type="region of interest" description="Disordered" evidence="1">
    <location>
        <begin position="338"/>
        <end position="357"/>
    </location>
</feature>
<dbReference type="SUPFAM" id="SSF63748">
    <property type="entry name" value="Tudor/PWWP/MBT"/>
    <property type="match status" value="1"/>
</dbReference>
<feature type="region of interest" description="Disordered" evidence="1">
    <location>
        <begin position="308"/>
        <end position="332"/>
    </location>
</feature>
<feature type="compositionally biased region" description="Polar residues" evidence="1">
    <location>
        <begin position="341"/>
        <end position="355"/>
    </location>
</feature>
<feature type="compositionally biased region" description="Polar residues" evidence="1">
    <location>
        <begin position="415"/>
        <end position="428"/>
    </location>
</feature>
<dbReference type="Proteomes" id="UP000299102">
    <property type="component" value="Unassembled WGS sequence"/>
</dbReference>